<keyword evidence="3" id="KW-1185">Reference proteome</keyword>
<protein>
    <submittedName>
        <fullName evidence="2">DUF397 domain-containing protein</fullName>
    </submittedName>
</protein>
<proteinExistence type="predicted"/>
<evidence type="ECO:0000259" key="1">
    <source>
        <dbReference type="Pfam" id="PF04149"/>
    </source>
</evidence>
<dbReference type="EMBL" id="CP074402">
    <property type="protein sequence ID" value="QVJ02143.1"/>
    <property type="molecule type" value="Genomic_DNA"/>
</dbReference>
<reference evidence="2" key="1">
    <citation type="submission" date="2021-05" db="EMBL/GenBank/DDBJ databases">
        <authorList>
            <person name="Kaiqin L."/>
            <person name="Jian G."/>
        </authorList>
    </citation>
    <scope>NUCLEOTIDE SEQUENCE</scope>
    <source>
        <strain evidence="2">HDS5</strain>
    </source>
</reference>
<gene>
    <name evidence="2" type="ORF">KGD82_04880</name>
</gene>
<dbReference type="Proteomes" id="UP000682416">
    <property type="component" value="Chromosome"/>
</dbReference>
<feature type="domain" description="DUF397" evidence="1">
    <location>
        <begin position="25"/>
        <end position="46"/>
    </location>
</feature>
<evidence type="ECO:0000313" key="3">
    <source>
        <dbReference type="Proteomes" id="UP000682416"/>
    </source>
</evidence>
<dbReference type="KEGG" id="nec:KGD82_04880"/>
<dbReference type="InterPro" id="IPR007278">
    <property type="entry name" value="DUF397"/>
</dbReference>
<feature type="domain" description="DUF397" evidence="1">
    <location>
        <begin position="48"/>
        <end position="95"/>
    </location>
</feature>
<name>A0A975LBF7_9ACTN</name>
<sequence>MLLEFRKSSYSGHQDNCVEVAPILTFRKSSYSSGGDNCVEVAQVAPAFRKSSHSSSQENCVEVADLPTGAAIRDSKNPDHGFLPIGASEWSAFAQLIAARPSLL</sequence>
<dbReference type="Pfam" id="PF04149">
    <property type="entry name" value="DUF397"/>
    <property type="match status" value="2"/>
</dbReference>
<dbReference type="AlphaFoldDB" id="A0A975LBF7"/>
<evidence type="ECO:0000313" key="2">
    <source>
        <dbReference type="EMBL" id="QVJ02143.1"/>
    </source>
</evidence>
<organism evidence="2 3">
    <name type="scientific">Nocardiopsis eucommiae</name>
    <dbReference type="NCBI Taxonomy" id="2831970"/>
    <lineage>
        <taxon>Bacteria</taxon>
        <taxon>Bacillati</taxon>
        <taxon>Actinomycetota</taxon>
        <taxon>Actinomycetes</taxon>
        <taxon>Streptosporangiales</taxon>
        <taxon>Nocardiopsidaceae</taxon>
        <taxon>Nocardiopsis</taxon>
    </lineage>
</organism>
<accession>A0A975LBF7</accession>